<proteinExistence type="predicted"/>
<dbReference type="Gene3D" id="1.10.357.10">
    <property type="entry name" value="Tetracycline Repressor, domain 2"/>
    <property type="match status" value="1"/>
</dbReference>
<feature type="DNA-binding region" description="H-T-H motif" evidence="2">
    <location>
        <begin position="36"/>
        <end position="55"/>
    </location>
</feature>
<dbReference type="PROSITE" id="PS50977">
    <property type="entry name" value="HTH_TETR_2"/>
    <property type="match status" value="1"/>
</dbReference>
<evidence type="ECO:0000256" key="2">
    <source>
        <dbReference type="PROSITE-ProRule" id="PRU00335"/>
    </source>
</evidence>
<dbReference type="PANTHER" id="PTHR43479">
    <property type="entry name" value="ACREF/ENVCD OPERON REPRESSOR-RELATED"/>
    <property type="match status" value="1"/>
</dbReference>
<dbReference type="Pfam" id="PF14278">
    <property type="entry name" value="TetR_C_8"/>
    <property type="match status" value="1"/>
</dbReference>
<evidence type="ECO:0000313" key="5">
    <source>
        <dbReference type="Proteomes" id="UP001343257"/>
    </source>
</evidence>
<keyword evidence="5" id="KW-1185">Reference proteome</keyword>
<keyword evidence="1 2" id="KW-0238">DNA-binding</keyword>
<gene>
    <name evidence="4" type="ORF">P9847_22915</name>
</gene>
<dbReference type="RefSeq" id="WP_328281377.1">
    <property type="nucleotide sequence ID" value="NZ_JARTLD010000062.1"/>
</dbReference>
<sequence>MSDKSMPNDPRIKRTLNLIREAFISLIDEKGFDHITVQDITKRAEINRATFYRHYQDKYDILDKIVNEMLDQFQSAFQLPSDFVVDHFIKDYESPPDSFIRQFEQIANHFKFYKVMLGPNGLPGFSLRLEVIIRDSLYRRSMIAQPIDSQVAMPREIIVRYVTSAHLGIIMYWLENDMPYTPKYMAKQLIRLHGYGATNFFKDHA</sequence>
<accession>A0ABU6PZ41</accession>
<comment type="caution">
    <text evidence="4">The sequence shown here is derived from an EMBL/GenBank/DDBJ whole genome shotgun (WGS) entry which is preliminary data.</text>
</comment>
<organism evidence="4 5">
    <name type="scientific">Paenibacillus chibensis</name>
    <dbReference type="NCBI Taxonomy" id="59846"/>
    <lineage>
        <taxon>Bacteria</taxon>
        <taxon>Bacillati</taxon>
        <taxon>Bacillota</taxon>
        <taxon>Bacilli</taxon>
        <taxon>Bacillales</taxon>
        <taxon>Paenibacillaceae</taxon>
        <taxon>Paenibacillus</taxon>
    </lineage>
</organism>
<feature type="domain" description="HTH tetR-type" evidence="3">
    <location>
        <begin position="13"/>
        <end position="73"/>
    </location>
</feature>
<protein>
    <submittedName>
        <fullName evidence="4">TetR/AcrR family transcriptional regulator</fullName>
    </submittedName>
</protein>
<dbReference type="Pfam" id="PF00440">
    <property type="entry name" value="TetR_N"/>
    <property type="match status" value="1"/>
</dbReference>
<dbReference type="EMBL" id="JARTLD010000062">
    <property type="protein sequence ID" value="MED5020139.1"/>
    <property type="molecule type" value="Genomic_DNA"/>
</dbReference>
<dbReference type="SUPFAM" id="SSF46689">
    <property type="entry name" value="Homeodomain-like"/>
    <property type="match status" value="1"/>
</dbReference>
<reference evidence="4 5" key="1">
    <citation type="submission" date="2023-03" db="EMBL/GenBank/DDBJ databases">
        <title>Bacillus Genome Sequencing.</title>
        <authorList>
            <person name="Dunlap C."/>
        </authorList>
    </citation>
    <scope>NUCLEOTIDE SEQUENCE [LARGE SCALE GENOMIC DNA]</scope>
    <source>
        <strain evidence="4 5">NRS-52</strain>
    </source>
</reference>
<evidence type="ECO:0000259" key="3">
    <source>
        <dbReference type="PROSITE" id="PS50977"/>
    </source>
</evidence>
<name>A0ABU6PZ41_9BACL</name>
<dbReference type="InterPro" id="IPR050624">
    <property type="entry name" value="HTH-type_Tx_Regulator"/>
</dbReference>
<evidence type="ECO:0000313" key="4">
    <source>
        <dbReference type="EMBL" id="MED5020139.1"/>
    </source>
</evidence>
<dbReference type="InterPro" id="IPR009057">
    <property type="entry name" value="Homeodomain-like_sf"/>
</dbReference>
<dbReference type="PANTHER" id="PTHR43479:SF23">
    <property type="entry name" value="HTH TETR-TYPE DOMAIN-CONTAINING PROTEIN"/>
    <property type="match status" value="1"/>
</dbReference>
<dbReference type="InterPro" id="IPR039532">
    <property type="entry name" value="TetR_C_Firmicutes"/>
</dbReference>
<dbReference type="PRINTS" id="PR00455">
    <property type="entry name" value="HTHTETR"/>
</dbReference>
<dbReference type="InterPro" id="IPR001647">
    <property type="entry name" value="HTH_TetR"/>
</dbReference>
<dbReference type="Proteomes" id="UP001343257">
    <property type="component" value="Unassembled WGS sequence"/>
</dbReference>
<evidence type="ECO:0000256" key="1">
    <source>
        <dbReference type="ARBA" id="ARBA00023125"/>
    </source>
</evidence>